<feature type="domain" description="N-acetyltransferase" evidence="5">
    <location>
        <begin position="6"/>
        <end position="154"/>
    </location>
</feature>
<dbReference type="PANTHER" id="PTHR43420">
    <property type="entry name" value="ACETYLTRANSFERASE"/>
    <property type="match status" value="1"/>
</dbReference>
<comment type="similarity">
    <text evidence="1">Belongs to the acetyltransferase family. RimI subfamily.</text>
</comment>
<keyword evidence="2" id="KW-0963">Cytoplasm</keyword>
<evidence type="ECO:0000259" key="5">
    <source>
        <dbReference type="PROSITE" id="PS51186"/>
    </source>
</evidence>
<name>A0ABN0X694_9LACT</name>
<dbReference type="GO" id="GO:0005840">
    <property type="term" value="C:ribosome"/>
    <property type="evidence" value="ECO:0007669"/>
    <property type="project" value="UniProtKB-KW"/>
</dbReference>
<evidence type="ECO:0000256" key="1">
    <source>
        <dbReference type="ARBA" id="ARBA00005395"/>
    </source>
</evidence>
<dbReference type="PROSITE" id="PS51186">
    <property type="entry name" value="GNAT"/>
    <property type="match status" value="1"/>
</dbReference>
<accession>A0ABN0X694</accession>
<gene>
    <name evidence="6" type="primary">rimI_1</name>
    <name evidence="6" type="ORF">GCM10008932_06490</name>
</gene>
<organism evidence="6 7">
    <name type="scientific">Alkalibacterium iburiense</name>
    <dbReference type="NCBI Taxonomy" id="290589"/>
    <lineage>
        <taxon>Bacteria</taxon>
        <taxon>Bacillati</taxon>
        <taxon>Bacillota</taxon>
        <taxon>Bacilli</taxon>
        <taxon>Lactobacillales</taxon>
        <taxon>Carnobacteriaceae</taxon>
        <taxon>Alkalibacterium</taxon>
    </lineage>
</organism>
<dbReference type="Pfam" id="PF00583">
    <property type="entry name" value="Acetyltransf_1"/>
    <property type="match status" value="1"/>
</dbReference>
<dbReference type="InterPro" id="IPR000182">
    <property type="entry name" value="GNAT_dom"/>
</dbReference>
<dbReference type="InterPro" id="IPR006464">
    <property type="entry name" value="AcTrfase_RimI/Ard1"/>
</dbReference>
<keyword evidence="4" id="KW-0012">Acyltransferase</keyword>
<dbReference type="NCBIfam" id="TIGR01575">
    <property type="entry name" value="rimI"/>
    <property type="match status" value="1"/>
</dbReference>
<dbReference type="InterPro" id="IPR050680">
    <property type="entry name" value="YpeA/RimI_acetyltransf"/>
</dbReference>
<keyword evidence="3" id="KW-0808">Transferase</keyword>
<dbReference type="Proteomes" id="UP001501166">
    <property type="component" value="Unassembled WGS sequence"/>
</dbReference>
<protein>
    <submittedName>
        <fullName evidence="6">Ribosomal protein S18-alanine N-acetyltransferase</fullName>
    </submittedName>
</protein>
<keyword evidence="6" id="KW-0687">Ribonucleoprotein</keyword>
<evidence type="ECO:0000313" key="6">
    <source>
        <dbReference type="EMBL" id="GAA0356220.1"/>
    </source>
</evidence>
<dbReference type="RefSeq" id="WP_343753960.1">
    <property type="nucleotide sequence ID" value="NZ_BAAACW010000039.1"/>
</dbReference>
<evidence type="ECO:0000256" key="4">
    <source>
        <dbReference type="ARBA" id="ARBA00023315"/>
    </source>
</evidence>
<dbReference type="Gene3D" id="3.40.630.30">
    <property type="match status" value="1"/>
</dbReference>
<proteinExistence type="inferred from homology"/>
<reference evidence="6 7" key="1">
    <citation type="journal article" date="2019" name="Int. J. Syst. Evol. Microbiol.">
        <title>The Global Catalogue of Microorganisms (GCM) 10K type strain sequencing project: providing services to taxonomists for standard genome sequencing and annotation.</title>
        <authorList>
            <consortium name="The Broad Institute Genomics Platform"/>
            <consortium name="The Broad Institute Genome Sequencing Center for Infectious Disease"/>
            <person name="Wu L."/>
            <person name="Ma J."/>
        </authorList>
    </citation>
    <scope>NUCLEOTIDE SEQUENCE [LARGE SCALE GENOMIC DNA]</scope>
    <source>
        <strain evidence="6 7">JCM 12662</strain>
    </source>
</reference>
<keyword evidence="7" id="KW-1185">Reference proteome</keyword>
<dbReference type="PANTHER" id="PTHR43420:SF44">
    <property type="entry name" value="ACETYLTRANSFERASE YPEA"/>
    <property type="match status" value="1"/>
</dbReference>
<keyword evidence="6" id="KW-0689">Ribosomal protein</keyword>
<dbReference type="InterPro" id="IPR016181">
    <property type="entry name" value="Acyl_CoA_acyltransferase"/>
</dbReference>
<sequence>MEITEWSIRPYHPTERQEKTFYSIAKEAFAYGSPWSPAQFQETLAREELFFYVAERHKEIIGYIGGQVLPDDGEIYTIVVGKKYQKQGIAEHLLRAFKEECTRQGAASIFLEVRLSNKEAQAFYLKNGFEEIGIRKNYYRFPKEDALLMRCSLRKKEKDV</sequence>
<evidence type="ECO:0000256" key="2">
    <source>
        <dbReference type="ARBA" id="ARBA00022490"/>
    </source>
</evidence>
<evidence type="ECO:0000313" key="7">
    <source>
        <dbReference type="Proteomes" id="UP001501166"/>
    </source>
</evidence>
<dbReference type="SUPFAM" id="SSF55729">
    <property type="entry name" value="Acyl-CoA N-acyltransferases (Nat)"/>
    <property type="match status" value="1"/>
</dbReference>
<dbReference type="CDD" id="cd04301">
    <property type="entry name" value="NAT_SF"/>
    <property type="match status" value="1"/>
</dbReference>
<comment type="caution">
    <text evidence="6">The sequence shown here is derived from an EMBL/GenBank/DDBJ whole genome shotgun (WGS) entry which is preliminary data.</text>
</comment>
<evidence type="ECO:0000256" key="3">
    <source>
        <dbReference type="ARBA" id="ARBA00022679"/>
    </source>
</evidence>
<dbReference type="EMBL" id="BAAACW010000039">
    <property type="protein sequence ID" value="GAA0356220.1"/>
    <property type="molecule type" value="Genomic_DNA"/>
</dbReference>